<gene>
    <name evidence="1" type="ORF">SY1_14720</name>
</gene>
<protein>
    <submittedName>
        <fullName evidence="1">Uncharacterized protein</fullName>
    </submittedName>
</protein>
<accession>A0AB94IXM8</accession>
<evidence type="ECO:0000313" key="2">
    <source>
        <dbReference type="Proteomes" id="UP000008957"/>
    </source>
</evidence>
<dbReference type="Proteomes" id="UP000008957">
    <property type="component" value="Chromosome"/>
</dbReference>
<keyword evidence="2" id="KW-1185">Reference proteome</keyword>
<sequence>MRTMLVSIFLFLAFIFCPVHAEGKDLPTLVSLSGAG</sequence>
<organism evidence="1 2">
    <name type="scientific">Fretibacterium fastidiosum</name>
    <dbReference type="NCBI Taxonomy" id="651822"/>
    <lineage>
        <taxon>Bacteria</taxon>
        <taxon>Thermotogati</taxon>
        <taxon>Synergistota</taxon>
        <taxon>Synergistia</taxon>
        <taxon>Synergistales</taxon>
        <taxon>Aminobacteriaceae</taxon>
        <taxon>Fretibacterium</taxon>
    </lineage>
</organism>
<proteinExistence type="predicted"/>
<evidence type="ECO:0000313" key="1">
    <source>
        <dbReference type="EMBL" id="CBL28505.1"/>
    </source>
</evidence>
<reference evidence="1 2" key="2">
    <citation type="submission" date="2010-03" db="EMBL/GenBank/DDBJ databases">
        <authorList>
            <person name="Pajon A."/>
        </authorList>
    </citation>
    <scope>NUCLEOTIDE SEQUENCE [LARGE SCALE GENOMIC DNA]</scope>
    <source>
        <strain evidence="1 2">SGP1</strain>
    </source>
</reference>
<reference evidence="2" key="1">
    <citation type="submission" date="2010-03" db="EMBL/GenBank/DDBJ databases">
        <title>The genome sequence of Synergistetes sp. SGP1.</title>
        <authorList>
            <consortium name="metaHIT consortium -- http://www.metahit.eu/"/>
            <person name="Pajon A."/>
            <person name="Turner K."/>
            <person name="Parkhill J."/>
            <person name="Wade W."/>
            <person name="Vartoukian S."/>
        </authorList>
    </citation>
    <scope>NUCLEOTIDE SEQUENCE [LARGE SCALE GENOMIC DNA]</scope>
    <source>
        <strain evidence="2">SGP1</strain>
    </source>
</reference>
<dbReference type="KEGG" id="sbr:SY1_14720"/>
<dbReference type="EMBL" id="FP929056">
    <property type="protein sequence ID" value="CBL28505.1"/>
    <property type="molecule type" value="Genomic_DNA"/>
</dbReference>
<dbReference type="AlphaFoldDB" id="A0AB94IXM8"/>
<name>A0AB94IXM8_9BACT</name>